<proteinExistence type="predicted"/>
<protein>
    <submittedName>
        <fullName evidence="1">Uncharacterized protein</fullName>
    </submittedName>
</protein>
<name>A0A9D3XSD9_9SAUR</name>
<dbReference type="EMBL" id="JAHDVG010000464">
    <property type="protein sequence ID" value="KAH1184952.1"/>
    <property type="molecule type" value="Genomic_DNA"/>
</dbReference>
<evidence type="ECO:0000313" key="1">
    <source>
        <dbReference type="EMBL" id="KAH1184952.1"/>
    </source>
</evidence>
<keyword evidence="2" id="KW-1185">Reference proteome</keyword>
<comment type="caution">
    <text evidence="1">The sequence shown here is derived from an EMBL/GenBank/DDBJ whole genome shotgun (WGS) entry which is preliminary data.</text>
</comment>
<accession>A0A9D3XSD9</accession>
<dbReference type="AlphaFoldDB" id="A0A9D3XSD9"/>
<sequence length="103" mass="11675">MLLYKPKVINAFVIFYFKNEIYYLLLFCIPPFSSVGEHPGLCRVPAGSPRWQVSAKRQNPVTTKIQAEQAKGRGEVLFPPPVLPVPHWTLGKCHLKVMGSWLP</sequence>
<evidence type="ECO:0000313" key="2">
    <source>
        <dbReference type="Proteomes" id="UP000827986"/>
    </source>
</evidence>
<reference evidence="1" key="1">
    <citation type="submission" date="2021-09" db="EMBL/GenBank/DDBJ databases">
        <title>The genome of Mauremys mutica provides insights into the evolution of semi-aquatic lifestyle.</title>
        <authorList>
            <person name="Gong S."/>
            <person name="Gao Y."/>
        </authorList>
    </citation>
    <scope>NUCLEOTIDE SEQUENCE</scope>
    <source>
        <strain evidence="1">MM-2020</strain>
        <tissue evidence="1">Muscle</tissue>
    </source>
</reference>
<dbReference type="Proteomes" id="UP000827986">
    <property type="component" value="Unassembled WGS sequence"/>
</dbReference>
<gene>
    <name evidence="1" type="ORF">KIL84_012893</name>
</gene>
<organism evidence="1 2">
    <name type="scientific">Mauremys mutica</name>
    <name type="common">yellowpond turtle</name>
    <dbReference type="NCBI Taxonomy" id="74926"/>
    <lineage>
        <taxon>Eukaryota</taxon>
        <taxon>Metazoa</taxon>
        <taxon>Chordata</taxon>
        <taxon>Craniata</taxon>
        <taxon>Vertebrata</taxon>
        <taxon>Euteleostomi</taxon>
        <taxon>Archelosauria</taxon>
        <taxon>Testudinata</taxon>
        <taxon>Testudines</taxon>
        <taxon>Cryptodira</taxon>
        <taxon>Durocryptodira</taxon>
        <taxon>Testudinoidea</taxon>
        <taxon>Geoemydidae</taxon>
        <taxon>Geoemydinae</taxon>
        <taxon>Mauremys</taxon>
    </lineage>
</organism>